<proteinExistence type="predicted"/>
<feature type="coiled-coil region" evidence="1">
    <location>
        <begin position="2"/>
        <end position="57"/>
    </location>
</feature>
<reference evidence="2" key="1">
    <citation type="submission" date="2020-09" db="EMBL/GenBank/DDBJ databases">
        <title>Genome-Enabled Discovery of Anthraquinone Biosynthesis in Senna tora.</title>
        <authorList>
            <person name="Kang S.-H."/>
            <person name="Pandey R.P."/>
            <person name="Lee C.-M."/>
            <person name="Sim J.-S."/>
            <person name="Jeong J.-T."/>
            <person name="Choi B.-S."/>
            <person name="Jung M."/>
            <person name="Ginzburg D."/>
            <person name="Zhao K."/>
            <person name="Won S.Y."/>
            <person name="Oh T.-J."/>
            <person name="Yu Y."/>
            <person name="Kim N.-H."/>
            <person name="Lee O.R."/>
            <person name="Lee T.-H."/>
            <person name="Bashyal P."/>
            <person name="Kim T.-S."/>
            <person name="Lee W.-H."/>
            <person name="Kawkins C."/>
            <person name="Kim C.-K."/>
            <person name="Kim J.S."/>
            <person name="Ahn B.O."/>
            <person name="Rhee S.Y."/>
            <person name="Sohng J.K."/>
        </authorList>
    </citation>
    <scope>NUCLEOTIDE SEQUENCE</scope>
    <source>
        <tissue evidence="2">Leaf</tissue>
    </source>
</reference>
<organism evidence="2 3">
    <name type="scientific">Senna tora</name>
    <dbReference type="NCBI Taxonomy" id="362788"/>
    <lineage>
        <taxon>Eukaryota</taxon>
        <taxon>Viridiplantae</taxon>
        <taxon>Streptophyta</taxon>
        <taxon>Embryophyta</taxon>
        <taxon>Tracheophyta</taxon>
        <taxon>Spermatophyta</taxon>
        <taxon>Magnoliopsida</taxon>
        <taxon>eudicotyledons</taxon>
        <taxon>Gunneridae</taxon>
        <taxon>Pentapetalae</taxon>
        <taxon>rosids</taxon>
        <taxon>fabids</taxon>
        <taxon>Fabales</taxon>
        <taxon>Fabaceae</taxon>
        <taxon>Caesalpinioideae</taxon>
        <taxon>Cassia clade</taxon>
        <taxon>Senna</taxon>
    </lineage>
</organism>
<protein>
    <submittedName>
        <fullName evidence="2">Uncharacterized protein</fullName>
    </submittedName>
</protein>
<evidence type="ECO:0000313" key="2">
    <source>
        <dbReference type="EMBL" id="KAF7841600.1"/>
    </source>
</evidence>
<dbReference type="Proteomes" id="UP000634136">
    <property type="component" value="Unassembled WGS sequence"/>
</dbReference>
<dbReference type="EMBL" id="JAAIUW010000002">
    <property type="protein sequence ID" value="KAF7841600.1"/>
    <property type="molecule type" value="Genomic_DNA"/>
</dbReference>
<comment type="caution">
    <text evidence="2">The sequence shown here is derived from an EMBL/GenBank/DDBJ whole genome shotgun (WGS) entry which is preliminary data.</text>
</comment>
<evidence type="ECO:0000313" key="3">
    <source>
        <dbReference type="Proteomes" id="UP000634136"/>
    </source>
</evidence>
<keyword evidence="1" id="KW-0175">Coiled coil</keyword>
<evidence type="ECO:0000256" key="1">
    <source>
        <dbReference type="SAM" id="Coils"/>
    </source>
</evidence>
<accession>A0A834XAW3</accession>
<dbReference type="AlphaFoldDB" id="A0A834XAW3"/>
<keyword evidence="3" id="KW-1185">Reference proteome</keyword>
<name>A0A834XAW3_9FABA</name>
<gene>
    <name evidence="2" type="ORF">G2W53_003898</name>
</gene>
<sequence>MKDAIAEQRAKTNRQLENLRERHLANNDEVEAQRQYITELNRHLTIINGQLQAAERRIGEVIAKSMERAQKVM</sequence>